<evidence type="ECO:0000256" key="6">
    <source>
        <dbReference type="ARBA" id="ARBA00026066"/>
    </source>
</evidence>
<gene>
    <name evidence="13" type="ORF">JGI4_00740</name>
    <name evidence="12" type="ORF">JGI8_01627</name>
</gene>
<reference evidence="12 15" key="2">
    <citation type="submission" date="2015-11" db="EMBL/GenBank/DDBJ databases">
        <authorList>
            <person name="Varghese N."/>
        </authorList>
    </citation>
    <scope>NUCLEOTIDE SEQUENCE [LARGE SCALE GENOMIC DNA]</scope>
    <source>
        <strain evidence="12 15">JGI-8</strain>
    </source>
</reference>
<accession>A0A0P1M6U4</accession>
<evidence type="ECO:0000256" key="10">
    <source>
        <dbReference type="ARBA" id="ARBA00032474"/>
    </source>
</evidence>
<dbReference type="STRING" id="1633631.GCA_001442925_00740"/>
<comment type="pathway">
    <text evidence="1">Cofactor biosynthesis; molybdopterin biosynthesis.</text>
</comment>
<dbReference type="EMBL" id="FAOP01000003">
    <property type="protein sequence ID" value="CUU03280.1"/>
    <property type="molecule type" value="Genomic_DNA"/>
</dbReference>
<dbReference type="RefSeq" id="WP_075426313.1">
    <property type="nucleotide sequence ID" value="NZ_CZVI01000026.1"/>
</dbReference>
<evidence type="ECO:0000256" key="7">
    <source>
        <dbReference type="ARBA" id="ARBA00029745"/>
    </source>
</evidence>
<evidence type="ECO:0000256" key="1">
    <source>
        <dbReference type="ARBA" id="ARBA00005046"/>
    </source>
</evidence>
<dbReference type="GO" id="GO:0006777">
    <property type="term" value="P:Mo-molybdopterin cofactor biosynthetic process"/>
    <property type="evidence" value="ECO:0007669"/>
    <property type="project" value="UniProtKB-KW"/>
</dbReference>
<comment type="similarity">
    <text evidence="2">Belongs to the MoaE family.</text>
</comment>
<dbReference type="EC" id="2.8.1.12" evidence="3"/>
<evidence type="ECO:0000256" key="3">
    <source>
        <dbReference type="ARBA" id="ARBA00011950"/>
    </source>
</evidence>
<keyword evidence="15" id="KW-1185">Reference proteome</keyword>
<comment type="subunit">
    <text evidence="6">Heterotetramer of 2 MoaD subunits and 2 MoaE subunits. Also stable as homodimer. The enzyme changes between these two forms during catalysis.</text>
</comment>
<evidence type="ECO:0000313" key="13">
    <source>
        <dbReference type="EMBL" id="CUU03280.1"/>
    </source>
</evidence>
<evidence type="ECO:0000313" key="14">
    <source>
        <dbReference type="Proteomes" id="UP000182011"/>
    </source>
</evidence>
<dbReference type="EMBL" id="CZVI01000026">
    <property type="protein sequence ID" value="CUS92056.1"/>
    <property type="molecule type" value="Genomic_DNA"/>
</dbReference>
<accession>A0A0P1P375</accession>
<evidence type="ECO:0000256" key="8">
    <source>
        <dbReference type="ARBA" id="ARBA00030407"/>
    </source>
</evidence>
<organism evidence="13 14">
    <name type="scientific">Candidatus Kryptonium thompsonii</name>
    <dbReference type="NCBI Taxonomy" id="1633631"/>
    <lineage>
        <taxon>Bacteria</taxon>
        <taxon>Pseudomonadati</taxon>
        <taxon>Candidatus Kryptoniota</taxon>
        <taxon>Candidatus Kryptonium</taxon>
    </lineage>
</organism>
<dbReference type="Pfam" id="PF02391">
    <property type="entry name" value="MoaE"/>
    <property type="match status" value="1"/>
</dbReference>
<dbReference type="Proteomes" id="UP000182200">
    <property type="component" value="Unassembled WGS sequence"/>
</dbReference>
<dbReference type="AlphaFoldDB" id="A0A0P1MAA7"/>
<evidence type="ECO:0000313" key="15">
    <source>
        <dbReference type="Proteomes" id="UP000182200"/>
    </source>
</evidence>
<dbReference type="InterPro" id="IPR003448">
    <property type="entry name" value="Mopterin_biosynth_MoaE"/>
</dbReference>
<dbReference type="Gene3D" id="3.90.1170.40">
    <property type="entry name" value="Molybdopterin biosynthesis MoaE subunit"/>
    <property type="match status" value="1"/>
</dbReference>
<accession>A0A0P1LGJ6</accession>
<dbReference type="GO" id="GO:0030366">
    <property type="term" value="F:molybdopterin synthase activity"/>
    <property type="evidence" value="ECO:0007669"/>
    <property type="project" value="UniProtKB-EC"/>
</dbReference>
<evidence type="ECO:0000256" key="5">
    <source>
        <dbReference type="ARBA" id="ARBA00023150"/>
    </source>
</evidence>
<keyword evidence="5" id="KW-0501">Molybdenum cofactor biosynthesis</keyword>
<dbReference type="CDD" id="cd00756">
    <property type="entry name" value="MoaE"/>
    <property type="match status" value="1"/>
</dbReference>
<accession>A0A0S4MWC0</accession>
<sequence length="139" mass="15925">MKYIVDGEIDVKFIMDTLADGSPDSGSLIMFEGRVRADEVGGNFVEKIFYESYISMAEKEIEKIEDEVIKKFGVKRVVIKHRIGEVKVGEVALFVAVLSAHRTEGFEAIQYAINEVKKRVPIWKREILSNGKTRWREND</sequence>
<proteinExistence type="inferred from homology"/>
<name>A0A0P1MAA7_9BACT</name>
<dbReference type="Proteomes" id="UP000182011">
    <property type="component" value="Unassembled WGS sequence"/>
</dbReference>
<comment type="catalytic activity">
    <reaction evidence="11">
        <text>2 [molybdopterin-synthase sulfur-carrier protein]-C-terminal-Gly-aminoethanethioate + cyclic pyranopterin phosphate + H2O = molybdopterin + 2 [molybdopterin-synthase sulfur-carrier protein]-C-terminal Gly-Gly + 2 H(+)</text>
        <dbReference type="Rhea" id="RHEA:26333"/>
        <dbReference type="Rhea" id="RHEA-COMP:12202"/>
        <dbReference type="Rhea" id="RHEA-COMP:19907"/>
        <dbReference type="ChEBI" id="CHEBI:15377"/>
        <dbReference type="ChEBI" id="CHEBI:15378"/>
        <dbReference type="ChEBI" id="CHEBI:58698"/>
        <dbReference type="ChEBI" id="CHEBI:59648"/>
        <dbReference type="ChEBI" id="CHEBI:90778"/>
        <dbReference type="ChEBI" id="CHEBI:232372"/>
        <dbReference type="EC" id="2.8.1.12"/>
    </reaction>
</comment>
<dbReference type="OrthoDB" id="9803224at2"/>
<evidence type="ECO:0000313" key="12">
    <source>
        <dbReference type="EMBL" id="CUS92056.1"/>
    </source>
</evidence>
<dbReference type="SUPFAM" id="SSF54690">
    <property type="entry name" value="Molybdopterin synthase subunit MoaE"/>
    <property type="match status" value="1"/>
</dbReference>
<dbReference type="PANTHER" id="PTHR23404">
    <property type="entry name" value="MOLYBDOPTERIN SYNTHASE RELATED"/>
    <property type="match status" value="1"/>
</dbReference>
<accession>A0A0P1LSK0</accession>
<accession>A0A0P1L6Z8</accession>
<reference evidence="13 14" key="1">
    <citation type="submission" date="2015-11" db="EMBL/GenBank/DDBJ databases">
        <authorList>
            <person name="Zhang Y."/>
            <person name="Guo Z."/>
        </authorList>
    </citation>
    <scope>NUCLEOTIDE SEQUENCE [LARGE SCALE GENOMIC DNA]</scope>
    <source>
        <strain evidence="13">JGI-4</strain>
    </source>
</reference>
<accession>A0A0P1NVA7</accession>
<protein>
    <recommendedName>
        <fullName evidence="4">Molybdopterin synthase catalytic subunit</fullName>
        <ecNumber evidence="3">2.8.1.12</ecNumber>
    </recommendedName>
    <alternativeName>
        <fullName evidence="9">MPT synthase subunit 2</fullName>
    </alternativeName>
    <alternativeName>
        <fullName evidence="7">Molybdenum cofactor biosynthesis protein E</fullName>
    </alternativeName>
    <alternativeName>
        <fullName evidence="8">Molybdopterin-converting factor large subunit</fullName>
    </alternativeName>
    <alternativeName>
        <fullName evidence="10">Molybdopterin-converting factor subunit 2</fullName>
    </alternativeName>
</protein>
<accession>A0A0P1MAA7</accession>
<dbReference type="InterPro" id="IPR036563">
    <property type="entry name" value="MoaE_sf"/>
</dbReference>
<accession>A0A0P1LE92</accession>
<evidence type="ECO:0000256" key="2">
    <source>
        <dbReference type="ARBA" id="ARBA00005426"/>
    </source>
</evidence>
<evidence type="ECO:0000256" key="9">
    <source>
        <dbReference type="ARBA" id="ARBA00030781"/>
    </source>
</evidence>
<evidence type="ECO:0000256" key="11">
    <source>
        <dbReference type="ARBA" id="ARBA00049878"/>
    </source>
</evidence>
<accession>A0A0P1L8N3</accession>
<evidence type="ECO:0000256" key="4">
    <source>
        <dbReference type="ARBA" id="ARBA00013858"/>
    </source>
</evidence>